<sequence length="88" mass="9857">MAGFTWTGMSGTYRRLTCLCSDDRRMCDVRVAVRTPWHEANEGDVPLAQSQSYRSGHARMSVFRTQSSHMWIAVTGPFHPGLLATHCA</sequence>
<dbReference type="EMBL" id="CZPZ01000012">
    <property type="protein sequence ID" value="CUS35423.1"/>
    <property type="molecule type" value="Genomic_DNA"/>
</dbReference>
<evidence type="ECO:0000313" key="1">
    <source>
        <dbReference type="EMBL" id="CUS35423.1"/>
    </source>
</evidence>
<proteinExistence type="predicted"/>
<reference evidence="2" key="1">
    <citation type="submission" date="2015-10" db="EMBL/GenBank/DDBJ databases">
        <authorList>
            <person name="Luecker S."/>
            <person name="Luecker S."/>
        </authorList>
    </citation>
    <scope>NUCLEOTIDE SEQUENCE [LARGE SCALE GENOMIC DNA]</scope>
</reference>
<organism evidence="1 2">
    <name type="scientific">Candidatus Nitrospira nitrificans</name>
    <dbReference type="NCBI Taxonomy" id="1742973"/>
    <lineage>
        <taxon>Bacteria</taxon>
        <taxon>Pseudomonadati</taxon>
        <taxon>Nitrospirota</taxon>
        <taxon>Nitrospiria</taxon>
        <taxon>Nitrospirales</taxon>
        <taxon>Nitrospiraceae</taxon>
        <taxon>Nitrospira</taxon>
    </lineage>
</organism>
<accession>A0A0S4LDW2</accession>
<dbReference type="Proteomes" id="UP000198736">
    <property type="component" value="Unassembled WGS sequence"/>
</dbReference>
<dbReference type="AlphaFoldDB" id="A0A0S4LDW2"/>
<name>A0A0S4LDW2_9BACT</name>
<evidence type="ECO:0000313" key="2">
    <source>
        <dbReference type="Proteomes" id="UP000198736"/>
    </source>
</evidence>
<dbReference type="STRING" id="1742973.COMA2_20260"/>
<keyword evidence="2" id="KW-1185">Reference proteome</keyword>
<gene>
    <name evidence="1" type="ORF">COMA2_20260</name>
</gene>
<protein>
    <submittedName>
        <fullName evidence="1">Uncharacterized protein</fullName>
    </submittedName>
</protein>